<protein>
    <submittedName>
        <fullName evidence="3">Uncharacterized protein</fullName>
    </submittedName>
</protein>
<keyword evidence="2" id="KW-0732">Signal</keyword>
<dbReference type="GeneID" id="25273011"/>
<name>U6GKP5_EIMAC</name>
<feature type="transmembrane region" description="Helical" evidence="1">
    <location>
        <begin position="85"/>
        <end position="108"/>
    </location>
</feature>
<reference evidence="3" key="2">
    <citation type="submission" date="2013-10" db="EMBL/GenBank/DDBJ databases">
        <authorList>
            <person name="Aslett M."/>
        </authorList>
    </citation>
    <scope>NUCLEOTIDE SEQUENCE</scope>
    <source>
        <strain evidence="3">Houghton</strain>
    </source>
</reference>
<keyword evidence="1" id="KW-0472">Membrane</keyword>
<gene>
    <name evidence="3" type="ORF">EAH_00049410</name>
</gene>
<reference evidence="3" key="1">
    <citation type="submission" date="2013-10" db="EMBL/GenBank/DDBJ databases">
        <title>Genomic analysis of the causative agents of coccidiosis in chickens.</title>
        <authorList>
            <person name="Reid A.J."/>
            <person name="Blake D."/>
            <person name="Billington K."/>
            <person name="Browne H."/>
            <person name="Dunn M."/>
            <person name="Hung S."/>
            <person name="Kawahara F."/>
            <person name="Miranda-Saavedra D."/>
            <person name="Mourier T."/>
            <person name="Nagra H."/>
            <person name="Otto T.D."/>
            <person name="Rawlings N."/>
            <person name="Sanchez A."/>
            <person name="Sanders M."/>
            <person name="Subramaniam C."/>
            <person name="Tay Y."/>
            <person name="Dear P."/>
            <person name="Doerig C."/>
            <person name="Gruber A."/>
            <person name="Parkinson J."/>
            <person name="Shirley M."/>
            <person name="Wan K.L."/>
            <person name="Berriman M."/>
            <person name="Tomley F."/>
            <person name="Pain A."/>
        </authorList>
    </citation>
    <scope>NUCLEOTIDE SEQUENCE</scope>
    <source>
        <strain evidence="3">Houghton</strain>
    </source>
</reference>
<dbReference type="VEuPathDB" id="ToxoDB:EAH_00049410"/>
<dbReference type="EMBL" id="HG671148">
    <property type="protein sequence ID" value="CDI80137.1"/>
    <property type="molecule type" value="Genomic_DNA"/>
</dbReference>
<evidence type="ECO:0000313" key="4">
    <source>
        <dbReference type="Proteomes" id="UP000018050"/>
    </source>
</evidence>
<dbReference type="RefSeq" id="XP_013249858.1">
    <property type="nucleotide sequence ID" value="XM_013394404.1"/>
</dbReference>
<feature type="chain" id="PRO_5004670684" evidence="2">
    <location>
        <begin position="24"/>
        <end position="366"/>
    </location>
</feature>
<dbReference type="Proteomes" id="UP000018050">
    <property type="component" value="Unassembled WGS sequence"/>
</dbReference>
<feature type="signal peptide" evidence="2">
    <location>
        <begin position="1"/>
        <end position="23"/>
    </location>
</feature>
<keyword evidence="1" id="KW-0812">Transmembrane</keyword>
<accession>U6GKP5</accession>
<keyword evidence="1" id="KW-1133">Transmembrane helix</keyword>
<evidence type="ECO:0000256" key="1">
    <source>
        <dbReference type="SAM" id="Phobius"/>
    </source>
</evidence>
<proteinExistence type="predicted"/>
<evidence type="ECO:0000256" key="2">
    <source>
        <dbReference type="SAM" id="SignalP"/>
    </source>
</evidence>
<dbReference type="OMA" id="LQHECAT"/>
<keyword evidence="4" id="KW-1185">Reference proteome</keyword>
<sequence length="366" mass="39393">MLIHPLHVGSLFVAAGCLDRCLCMQEMQLKATDTETEDTVELRLDGLDGIVDEAVPSSRGNQDIIPSDVIKMAVEAGDRTRKKMLLAGVVALIAIAAAVAASLGAGMLQGSLDKGKRKPAATITEKQYALMAQVKELRAQAGAIGDRFPELVEDLFNSYSAYFGGIEKNLRGAIGSLKASGVCTLEAEEEFEKGVETAIKEGSADNLEGAWEEMRQHFTDSEKAAALAAAAAADISSLTTTWEETLPKSVLQKVHTLQEETTSGVLPTKKLVVSALMQHEAATANAAARRGKKLGETQVQQAQIFLSFVDIAGLKAERTEDVQRAAASLTEAIRKYSDLMQKAALLHQEADSLKDGLKRRQRRSRK</sequence>
<dbReference type="AlphaFoldDB" id="U6GKP5"/>
<evidence type="ECO:0000313" key="3">
    <source>
        <dbReference type="EMBL" id="CDI80137.1"/>
    </source>
</evidence>
<organism evidence="3 4">
    <name type="scientific">Eimeria acervulina</name>
    <name type="common">Coccidian parasite</name>
    <dbReference type="NCBI Taxonomy" id="5801"/>
    <lineage>
        <taxon>Eukaryota</taxon>
        <taxon>Sar</taxon>
        <taxon>Alveolata</taxon>
        <taxon>Apicomplexa</taxon>
        <taxon>Conoidasida</taxon>
        <taxon>Coccidia</taxon>
        <taxon>Eucoccidiorida</taxon>
        <taxon>Eimeriorina</taxon>
        <taxon>Eimeriidae</taxon>
        <taxon>Eimeria</taxon>
    </lineage>
</organism>